<dbReference type="Proteomes" id="UP000577707">
    <property type="component" value="Unassembled WGS sequence"/>
</dbReference>
<dbReference type="Pfam" id="PF14230">
    <property type="entry name" value="DUF4333"/>
    <property type="match status" value="2"/>
</dbReference>
<dbReference type="RefSeq" id="WP_183542678.1">
    <property type="nucleotide sequence ID" value="NZ_BMQT01000004.1"/>
</dbReference>
<reference evidence="2 3" key="1">
    <citation type="submission" date="2020-08" db="EMBL/GenBank/DDBJ databases">
        <title>Genomic Encyclopedia of Type Strains, Phase III (KMG-III): the genomes of soil and plant-associated and newly described type strains.</title>
        <authorList>
            <person name="Whitman W."/>
        </authorList>
    </citation>
    <scope>NUCLEOTIDE SEQUENCE [LARGE SCALE GENOMIC DNA]</scope>
    <source>
        <strain evidence="2 3">CECT 3302</strain>
    </source>
</reference>
<feature type="domain" description="DUF4333" evidence="1">
    <location>
        <begin position="131"/>
        <end position="195"/>
    </location>
</feature>
<name>A0A7W5A1Y9_9ACTN</name>
<organism evidence="2 3">
    <name type="scientific">Nocardioides albus</name>
    <dbReference type="NCBI Taxonomy" id="1841"/>
    <lineage>
        <taxon>Bacteria</taxon>
        <taxon>Bacillati</taxon>
        <taxon>Actinomycetota</taxon>
        <taxon>Actinomycetes</taxon>
        <taxon>Propionibacteriales</taxon>
        <taxon>Nocardioidaceae</taxon>
        <taxon>Nocardioides</taxon>
    </lineage>
</organism>
<dbReference type="EMBL" id="JACHXG010000002">
    <property type="protein sequence ID" value="MBB3087978.1"/>
    <property type="molecule type" value="Genomic_DNA"/>
</dbReference>
<keyword evidence="3" id="KW-1185">Reference proteome</keyword>
<dbReference type="AlphaFoldDB" id="A0A7W5A1Y9"/>
<sequence length="207" mass="22061">MLGQLSINNRRSCIPWLYEAMTAKHVISGALAGAALMAATACSASFHIGGSMDEEDVERKLSKALEDQTGTKPDKVDCPDDLEGKKDATMKCVIEDGSNDIPVTLTVTEVDGSDLRFRYDVADATEDASTSGATVDEIQLEERISTMLEEEVGQKPDAIDCPGDLVGEVGQTMRCTLTAGADQLGVAVEVTEIEGSTVNFHIEVDES</sequence>
<gene>
    <name evidence="2" type="ORF">FHS12_000911</name>
</gene>
<proteinExistence type="predicted"/>
<dbReference type="InterPro" id="IPR025637">
    <property type="entry name" value="DUF4333"/>
</dbReference>
<evidence type="ECO:0000259" key="1">
    <source>
        <dbReference type="Pfam" id="PF14230"/>
    </source>
</evidence>
<evidence type="ECO:0000313" key="3">
    <source>
        <dbReference type="Proteomes" id="UP000577707"/>
    </source>
</evidence>
<evidence type="ECO:0000313" key="2">
    <source>
        <dbReference type="EMBL" id="MBB3087978.1"/>
    </source>
</evidence>
<protein>
    <recommendedName>
        <fullName evidence="1">DUF4333 domain-containing protein</fullName>
    </recommendedName>
</protein>
<feature type="domain" description="DUF4333" evidence="1">
    <location>
        <begin position="38"/>
        <end position="112"/>
    </location>
</feature>
<accession>A0A7W5A1Y9</accession>
<comment type="caution">
    <text evidence="2">The sequence shown here is derived from an EMBL/GenBank/DDBJ whole genome shotgun (WGS) entry which is preliminary data.</text>
</comment>